<dbReference type="PANTHER" id="PTHR12258:SF10">
    <property type="entry name" value="14 KDA PHOSPHOHISTIDINE PHOSPHATASE"/>
    <property type="match status" value="1"/>
</dbReference>
<comment type="subcellular location">
    <subcellularLocation>
        <location evidence="2">Cytoplasm</location>
    </subcellularLocation>
</comment>
<keyword evidence="8" id="KW-0378">Hydrolase</keyword>
<accession>A0A7J7RW19</accession>
<dbReference type="Pfam" id="PF05005">
    <property type="entry name" value="Ocnus"/>
    <property type="match status" value="1"/>
</dbReference>
<keyword evidence="16" id="KW-1185">Reference proteome</keyword>
<evidence type="ECO:0000256" key="1">
    <source>
        <dbReference type="ARBA" id="ARBA00003087"/>
    </source>
</evidence>
<evidence type="ECO:0000256" key="7">
    <source>
        <dbReference type="ARBA" id="ARBA00022490"/>
    </source>
</evidence>
<sequence>MWTSIPTASSTDIFDKVSGEMQQKGYGCECLGGGRISHQSQDKKIHVYGHSVPQEIYLAPARVVQWLSIDLGTRSPFDSQSPERGVQEAARQ</sequence>
<organism evidence="15 16">
    <name type="scientific">Pipistrellus kuhlii</name>
    <name type="common">Kuhl's pipistrelle</name>
    <dbReference type="NCBI Taxonomy" id="59472"/>
    <lineage>
        <taxon>Eukaryota</taxon>
        <taxon>Metazoa</taxon>
        <taxon>Chordata</taxon>
        <taxon>Craniata</taxon>
        <taxon>Vertebrata</taxon>
        <taxon>Euteleostomi</taxon>
        <taxon>Mammalia</taxon>
        <taxon>Eutheria</taxon>
        <taxon>Laurasiatheria</taxon>
        <taxon>Chiroptera</taxon>
        <taxon>Yangochiroptera</taxon>
        <taxon>Vespertilionidae</taxon>
        <taxon>Pipistrellus</taxon>
    </lineage>
</organism>
<evidence type="ECO:0000256" key="12">
    <source>
        <dbReference type="ARBA" id="ARBA00049028"/>
    </source>
</evidence>
<comment type="catalytic activity">
    <reaction evidence="13">
        <text>N(tele)-phospho-L-histidyl-[protein] + H2O = L-histidyl-[protein] + phosphate</text>
        <dbReference type="Rhea" id="RHEA:47960"/>
        <dbReference type="Rhea" id="RHEA-COMP:9745"/>
        <dbReference type="Rhea" id="RHEA-COMP:10719"/>
        <dbReference type="ChEBI" id="CHEBI:15377"/>
        <dbReference type="ChEBI" id="CHEBI:29979"/>
        <dbReference type="ChEBI" id="CHEBI:43474"/>
        <dbReference type="ChEBI" id="CHEBI:83586"/>
        <dbReference type="EC" id="3.9.1.3"/>
    </reaction>
</comment>
<evidence type="ECO:0000256" key="14">
    <source>
        <dbReference type="SAM" id="MobiDB-lite"/>
    </source>
</evidence>
<feature type="region of interest" description="Disordered" evidence="14">
    <location>
        <begin position="73"/>
        <end position="92"/>
    </location>
</feature>
<dbReference type="GO" id="GO:0101006">
    <property type="term" value="F:protein histidine phosphatase activity"/>
    <property type="evidence" value="ECO:0007669"/>
    <property type="project" value="UniProtKB-EC"/>
</dbReference>
<comment type="catalytic activity">
    <reaction evidence="12">
        <text>N(pros)-phospho-L-histidyl-[protein] + H2O = L-histidyl-[protein] + phosphate</text>
        <dbReference type="Rhea" id="RHEA:47964"/>
        <dbReference type="Rhea" id="RHEA-COMP:9745"/>
        <dbReference type="Rhea" id="RHEA-COMP:9746"/>
        <dbReference type="ChEBI" id="CHEBI:15377"/>
        <dbReference type="ChEBI" id="CHEBI:29979"/>
        <dbReference type="ChEBI" id="CHEBI:43474"/>
        <dbReference type="ChEBI" id="CHEBI:64837"/>
        <dbReference type="EC" id="3.9.1.3"/>
    </reaction>
</comment>
<dbReference type="Gene3D" id="3.50.20.20">
    <property type="entry name" value="Janus/Ocnus"/>
    <property type="match status" value="1"/>
</dbReference>
<dbReference type="InterPro" id="IPR038596">
    <property type="entry name" value="Janus_sf"/>
</dbReference>
<evidence type="ECO:0000256" key="10">
    <source>
        <dbReference type="ARBA" id="ARBA00029952"/>
    </source>
</evidence>
<evidence type="ECO:0000256" key="3">
    <source>
        <dbReference type="ARBA" id="ARBA00010971"/>
    </source>
</evidence>
<name>A0A7J7RW19_PIPKU</name>
<dbReference type="EMBL" id="JACAGB010000057">
    <property type="protein sequence ID" value="KAF6280340.1"/>
    <property type="molecule type" value="Genomic_DNA"/>
</dbReference>
<evidence type="ECO:0000256" key="13">
    <source>
        <dbReference type="ARBA" id="ARBA00049335"/>
    </source>
</evidence>
<dbReference type="InterPro" id="IPR007702">
    <property type="entry name" value="Janus"/>
</dbReference>
<comment type="subunit">
    <text evidence="4">Monomer.</text>
</comment>
<evidence type="ECO:0000256" key="9">
    <source>
        <dbReference type="ARBA" id="ARBA00022912"/>
    </source>
</evidence>
<evidence type="ECO:0000256" key="6">
    <source>
        <dbReference type="ARBA" id="ARBA00014497"/>
    </source>
</evidence>
<evidence type="ECO:0000256" key="11">
    <source>
        <dbReference type="ARBA" id="ARBA00030831"/>
    </source>
</evidence>
<dbReference type="PANTHER" id="PTHR12258">
    <property type="entry name" value="JANUS-A/JANUS-B"/>
    <property type="match status" value="1"/>
</dbReference>
<comment type="function">
    <text evidence="1">Exhibits phosphohistidine phosphatase activity.</text>
</comment>
<proteinExistence type="inferred from homology"/>
<evidence type="ECO:0000313" key="16">
    <source>
        <dbReference type="Proteomes" id="UP000558488"/>
    </source>
</evidence>
<evidence type="ECO:0000313" key="15">
    <source>
        <dbReference type="EMBL" id="KAF6280340.1"/>
    </source>
</evidence>
<evidence type="ECO:0000256" key="2">
    <source>
        <dbReference type="ARBA" id="ARBA00004496"/>
    </source>
</evidence>
<keyword evidence="7" id="KW-0963">Cytoplasm</keyword>
<protein>
    <recommendedName>
        <fullName evidence="6">14 kDa phosphohistidine phosphatase</fullName>
        <ecNumber evidence="5">3.9.1.3</ecNumber>
    </recommendedName>
    <alternativeName>
        <fullName evidence="11">Phosphohistidine phosphatase 1</fullName>
    </alternativeName>
    <alternativeName>
        <fullName evidence="10">Protein histidine phosphatase</fullName>
    </alternativeName>
</protein>
<gene>
    <name evidence="15" type="ORF">mPipKuh1_013478</name>
</gene>
<reference evidence="15 16" key="1">
    <citation type="journal article" date="2020" name="Nature">
        <title>Six reference-quality genomes reveal evolution of bat adaptations.</title>
        <authorList>
            <person name="Jebb D."/>
            <person name="Huang Z."/>
            <person name="Pippel M."/>
            <person name="Hughes G.M."/>
            <person name="Lavrichenko K."/>
            <person name="Devanna P."/>
            <person name="Winkler S."/>
            <person name="Jermiin L.S."/>
            <person name="Skirmuntt E.C."/>
            <person name="Katzourakis A."/>
            <person name="Burkitt-Gray L."/>
            <person name="Ray D.A."/>
            <person name="Sullivan K.A.M."/>
            <person name="Roscito J.G."/>
            <person name="Kirilenko B.M."/>
            <person name="Davalos L.M."/>
            <person name="Corthals A.P."/>
            <person name="Power M.L."/>
            <person name="Jones G."/>
            <person name="Ransome R.D."/>
            <person name="Dechmann D.K.N."/>
            <person name="Locatelli A.G."/>
            <person name="Puechmaille S.J."/>
            <person name="Fedrigo O."/>
            <person name="Jarvis E.D."/>
            <person name="Hiller M."/>
            <person name="Vernes S.C."/>
            <person name="Myers E.W."/>
            <person name="Teeling E.C."/>
        </authorList>
    </citation>
    <scope>NUCLEOTIDE SEQUENCE [LARGE SCALE GENOMIC DNA]</scope>
    <source>
        <strain evidence="15">MPipKuh1</strain>
        <tissue evidence="15">Flight muscle</tissue>
    </source>
</reference>
<evidence type="ECO:0000256" key="4">
    <source>
        <dbReference type="ARBA" id="ARBA00011245"/>
    </source>
</evidence>
<evidence type="ECO:0000256" key="5">
    <source>
        <dbReference type="ARBA" id="ARBA00011945"/>
    </source>
</evidence>
<dbReference type="Proteomes" id="UP000558488">
    <property type="component" value="Unassembled WGS sequence"/>
</dbReference>
<keyword evidence="9" id="KW-0904">Protein phosphatase</keyword>
<dbReference type="GO" id="GO:0005829">
    <property type="term" value="C:cytosol"/>
    <property type="evidence" value="ECO:0007669"/>
    <property type="project" value="TreeGrafter"/>
</dbReference>
<dbReference type="EC" id="3.9.1.3" evidence="5"/>
<dbReference type="AlphaFoldDB" id="A0A7J7RW19"/>
<evidence type="ECO:0000256" key="8">
    <source>
        <dbReference type="ARBA" id="ARBA00022801"/>
    </source>
</evidence>
<comment type="caution">
    <text evidence="15">The sequence shown here is derived from an EMBL/GenBank/DDBJ whole genome shotgun (WGS) entry which is preliminary data.</text>
</comment>
<dbReference type="SUPFAM" id="SSF143724">
    <property type="entry name" value="PHP14-like"/>
    <property type="match status" value="1"/>
</dbReference>
<comment type="similarity">
    <text evidence="3">Belongs to the janus family.</text>
</comment>